<protein>
    <recommendedName>
        <fullName evidence="12">Bidirectional sugar transporter SWEET</fullName>
    </recommendedName>
</protein>
<keyword evidence="8 9" id="KW-0472">Membrane</keyword>
<keyword evidence="11" id="KW-1185">Reference proteome</keyword>
<gene>
    <name evidence="10" type="ORF">F0562_009039</name>
</gene>
<evidence type="ECO:0000256" key="4">
    <source>
        <dbReference type="ARBA" id="ARBA00022597"/>
    </source>
</evidence>
<keyword evidence="5 9" id="KW-0812">Transmembrane</keyword>
<evidence type="ECO:0000256" key="6">
    <source>
        <dbReference type="ARBA" id="ARBA00022737"/>
    </source>
</evidence>
<evidence type="ECO:0000256" key="3">
    <source>
        <dbReference type="ARBA" id="ARBA00022448"/>
    </source>
</evidence>
<feature type="transmembrane region" description="Helical" evidence="9">
    <location>
        <begin position="132"/>
        <end position="155"/>
    </location>
</feature>
<dbReference type="GO" id="GO:0051119">
    <property type="term" value="F:sugar transmembrane transporter activity"/>
    <property type="evidence" value="ECO:0007669"/>
    <property type="project" value="InterPro"/>
</dbReference>
<dbReference type="GO" id="GO:0051260">
    <property type="term" value="P:protein homooligomerization"/>
    <property type="evidence" value="ECO:0007669"/>
    <property type="project" value="UniProtKB-ARBA"/>
</dbReference>
<dbReference type="FunFam" id="1.20.1280.290:FF:000002">
    <property type="entry name" value="Bidirectional sugar transporter SWEET"/>
    <property type="match status" value="1"/>
</dbReference>
<proteinExistence type="inferred from homology"/>
<dbReference type="EMBL" id="CM018046">
    <property type="protein sequence ID" value="KAA8526732.1"/>
    <property type="molecule type" value="Genomic_DNA"/>
</dbReference>
<keyword evidence="7 9" id="KW-1133">Transmembrane helix</keyword>
<sequence>MQLESLTHISENYEKPVHRTVLRIAIYICLLELLDLCLKAKKLKMSGLLLAVIGLFAAIVVGSLHLSDCDMRRIFIGFLSSASLISMFASPLCIINLVIQTRNIEFMPFYLSLSTFLMSTSFFLYGCFNSDPFVYVPNGMGTILGIVQLALYSYYKNKSREDCREPLIESCA</sequence>
<evidence type="ECO:0000256" key="2">
    <source>
        <dbReference type="ARBA" id="ARBA00007809"/>
    </source>
</evidence>
<feature type="transmembrane region" description="Helical" evidence="9">
    <location>
        <begin position="106"/>
        <end position="126"/>
    </location>
</feature>
<reference evidence="10 11" key="1">
    <citation type="submission" date="2019-09" db="EMBL/GenBank/DDBJ databases">
        <title>A chromosome-level genome assembly of the Chinese tupelo Nyssa sinensis.</title>
        <authorList>
            <person name="Yang X."/>
            <person name="Kang M."/>
            <person name="Yang Y."/>
            <person name="Xiong H."/>
            <person name="Wang M."/>
            <person name="Zhang Z."/>
            <person name="Wang Z."/>
            <person name="Wu H."/>
            <person name="Ma T."/>
            <person name="Liu J."/>
            <person name="Xi Z."/>
        </authorList>
    </citation>
    <scope>NUCLEOTIDE SEQUENCE [LARGE SCALE GENOMIC DNA]</scope>
    <source>
        <strain evidence="10">J267</strain>
        <tissue evidence="10">Leaf</tissue>
    </source>
</reference>
<dbReference type="GO" id="GO:0012505">
    <property type="term" value="C:endomembrane system"/>
    <property type="evidence" value="ECO:0007669"/>
    <property type="project" value="UniProtKB-SubCell"/>
</dbReference>
<accession>A0A5J5A9Z4</accession>
<dbReference type="InterPro" id="IPR004316">
    <property type="entry name" value="SWEET_rpt"/>
</dbReference>
<evidence type="ECO:0000256" key="9">
    <source>
        <dbReference type="SAM" id="Phobius"/>
    </source>
</evidence>
<evidence type="ECO:0000256" key="5">
    <source>
        <dbReference type="ARBA" id="ARBA00022692"/>
    </source>
</evidence>
<evidence type="ECO:0000313" key="11">
    <source>
        <dbReference type="Proteomes" id="UP000325577"/>
    </source>
</evidence>
<feature type="transmembrane region" description="Helical" evidence="9">
    <location>
        <begin position="45"/>
        <end position="67"/>
    </location>
</feature>
<dbReference type="PANTHER" id="PTHR10791">
    <property type="entry name" value="RAG1-ACTIVATING PROTEIN 1"/>
    <property type="match status" value="1"/>
</dbReference>
<comment type="similarity">
    <text evidence="2">Belongs to the SWEET sugar transporter family.</text>
</comment>
<evidence type="ECO:0000256" key="1">
    <source>
        <dbReference type="ARBA" id="ARBA00004127"/>
    </source>
</evidence>
<organism evidence="10 11">
    <name type="scientific">Nyssa sinensis</name>
    <dbReference type="NCBI Taxonomy" id="561372"/>
    <lineage>
        <taxon>Eukaryota</taxon>
        <taxon>Viridiplantae</taxon>
        <taxon>Streptophyta</taxon>
        <taxon>Embryophyta</taxon>
        <taxon>Tracheophyta</taxon>
        <taxon>Spermatophyta</taxon>
        <taxon>Magnoliopsida</taxon>
        <taxon>eudicotyledons</taxon>
        <taxon>Gunneridae</taxon>
        <taxon>Pentapetalae</taxon>
        <taxon>asterids</taxon>
        <taxon>Cornales</taxon>
        <taxon>Nyssaceae</taxon>
        <taxon>Nyssa</taxon>
    </lineage>
</organism>
<dbReference type="AlphaFoldDB" id="A0A5J5A9Z4"/>
<evidence type="ECO:0000256" key="7">
    <source>
        <dbReference type="ARBA" id="ARBA00022989"/>
    </source>
</evidence>
<keyword evidence="3" id="KW-0813">Transport</keyword>
<name>A0A5J5A9Z4_9ASTE</name>
<dbReference type="PANTHER" id="PTHR10791:SF111">
    <property type="entry name" value="BIDIRECTIONAL SUGAR TRANSPORTER SWEET2"/>
    <property type="match status" value="1"/>
</dbReference>
<evidence type="ECO:0000313" key="10">
    <source>
        <dbReference type="EMBL" id="KAA8526732.1"/>
    </source>
</evidence>
<comment type="subcellular location">
    <subcellularLocation>
        <location evidence="1">Endomembrane system</location>
        <topology evidence="1">Multi-pass membrane protein</topology>
    </subcellularLocation>
</comment>
<dbReference type="OrthoDB" id="409725at2759"/>
<evidence type="ECO:0008006" key="12">
    <source>
        <dbReference type="Google" id="ProtNLM"/>
    </source>
</evidence>
<keyword evidence="4" id="KW-0762">Sugar transport</keyword>
<dbReference type="Pfam" id="PF03083">
    <property type="entry name" value="MtN3_slv"/>
    <property type="match status" value="1"/>
</dbReference>
<keyword evidence="6" id="KW-0677">Repeat</keyword>
<dbReference type="GO" id="GO:0016020">
    <property type="term" value="C:membrane"/>
    <property type="evidence" value="ECO:0007669"/>
    <property type="project" value="InterPro"/>
</dbReference>
<evidence type="ECO:0000256" key="8">
    <source>
        <dbReference type="ARBA" id="ARBA00023136"/>
    </source>
</evidence>
<dbReference type="Proteomes" id="UP000325577">
    <property type="component" value="Linkage Group LG3"/>
</dbReference>
<dbReference type="Gene3D" id="1.20.1280.290">
    <property type="match status" value="1"/>
</dbReference>
<feature type="transmembrane region" description="Helical" evidence="9">
    <location>
        <begin position="73"/>
        <end position="99"/>
    </location>
</feature>
<dbReference type="InterPro" id="IPR047664">
    <property type="entry name" value="SWEET"/>
</dbReference>
<feature type="transmembrane region" description="Helical" evidence="9">
    <location>
        <begin position="20"/>
        <end position="38"/>
    </location>
</feature>